<dbReference type="AlphaFoldDB" id="A0A917EX26"/>
<organism evidence="1 2">
    <name type="scientific">Subtercola lobariae</name>
    <dbReference type="NCBI Taxonomy" id="1588641"/>
    <lineage>
        <taxon>Bacteria</taxon>
        <taxon>Bacillati</taxon>
        <taxon>Actinomycetota</taxon>
        <taxon>Actinomycetes</taxon>
        <taxon>Micrococcales</taxon>
        <taxon>Microbacteriaceae</taxon>
        <taxon>Subtercola</taxon>
    </lineage>
</organism>
<reference evidence="1 2" key="1">
    <citation type="journal article" date="2014" name="Int. J. Syst. Evol. Microbiol.">
        <title>Complete genome sequence of Corynebacterium casei LMG S-19264T (=DSM 44701T), isolated from a smear-ripened cheese.</title>
        <authorList>
            <consortium name="US DOE Joint Genome Institute (JGI-PGF)"/>
            <person name="Walter F."/>
            <person name="Albersmeier A."/>
            <person name="Kalinowski J."/>
            <person name="Ruckert C."/>
        </authorList>
    </citation>
    <scope>NUCLEOTIDE SEQUENCE [LARGE SCALE GENOMIC DNA]</scope>
    <source>
        <strain evidence="1 2">CGMCC 1.12976</strain>
    </source>
</reference>
<proteinExistence type="predicted"/>
<keyword evidence="2" id="KW-1185">Reference proteome</keyword>
<sequence>MTAAVKALATCAQTGVEHCKNTKVLPEGKGTVGSGSVTGKVVGAPLKGAIAALAASTFAADAPDELALAGVPELQAAAETTTTAERITAAIPRAPRFEIPCADRARRPRPDL</sequence>
<name>A0A917EX26_9MICO</name>
<accession>A0A917EX26</accession>
<dbReference type="Proteomes" id="UP000598775">
    <property type="component" value="Unassembled WGS sequence"/>
</dbReference>
<gene>
    <name evidence="1" type="ORF">GCM10011399_23100</name>
</gene>
<evidence type="ECO:0000313" key="2">
    <source>
        <dbReference type="Proteomes" id="UP000598775"/>
    </source>
</evidence>
<comment type="caution">
    <text evidence="1">The sequence shown here is derived from an EMBL/GenBank/DDBJ whole genome shotgun (WGS) entry which is preliminary data.</text>
</comment>
<dbReference type="EMBL" id="BMGP01000004">
    <property type="protein sequence ID" value="GGF29335.1"/>
    <property type="molecule type" value="Genomic_DNA"/>
</dbReference>
<protein>
    <submittedName>
        <fullName evidence="1">Uncharacterized protein</fullName>
    </submittedName>
</protein>
<evidence type="ECO:0000313" key="1">
    <source>
        <dbReference type="EMBL" id="GGF29335.1"/>
    </source>
</evidence>